<dbReference type="AlphaFoldDB" id="A0AAC9AX93"/>
<reference evidence="1 2" key="2">
    <citation type="journal article" date="2016" name="Genome Announc.">
        <title>Complete Genome Sequence of Sphingopyxis macrogoltabida Strain 203N (NBRC 111659), a Polyethylene Glycol Degrader.</title>
        <authorList>
            <person name="Ohtsubo Y."/>
            <person name="Nonoyama S."/>
            <person name="Nagata Y."/>
            <person name="Numata M."/>
            <person name="Tsuchikane K."/>
            <person name="Hosoyama A."/>
            <person name="Yamazoe A."/>
            <person name="Tsuda M."/>
            <person name="Fujita N."/>
            <person name="Kawai F."/>
        </authorList>
    </citation>
    <scope>NUCLEOTIDE SEQUENCE [LARGE SCALE GENOMIC DNA]</scope>
    <source>
        <strain evidence="1 2">203N</strain>
    </source>
</reference>
<evidence type="ECO:0000313" key="1">
    <source>
        <dbReference type="EMBL" id="AMU91739.1"/>
    </source>
</evidence>
<reference evidence="2" key="1">
    <citation type="submission" date="2015-11" db="EMBL/GenBank/DDBJ databases">
        <title>Complete genome sequence of a polyethylene-glycol degrader Sphingopyxis macrogoltabida 203N (NBRC 111659).</title>
        <authorList>
            <person name="Yoshiyuki O."/>
            <person name="Shouta N."/>
            <person name="Nagata Y."/>
            <person name="Numata M."/>
            <person name="Tsuchikane K."/>
            <person name="Hosoyama A."/>
            <person name="Yamazoe A."/>
            <person name="Tsuda M."/>
            <person name="Fujita N."/>
            <person name="Kawai F."/>
        </authorList>
    </citation>
    <scope>NUCLEOTIDE SEQUENCE [LARGE SCALE GENOMIC DNA]</scope>
    <source>
        <strain evidence="2">203N</strain>
    </source>
</reference>
<dbReference type="Proteomes" id="UP000076088">
    <property type="component" value="Chromosome"/>
</dbReference>
<dbReference type="KEGG" id="smaz:LH19_21695"/>
<protein>
    <submittedName>
        <fullName evidence="1">Uncharacterized protein</fullName>
    </submittedName>
</protein>
<gene>
    <name evidence="1" type="ORF">ATM17_22255</name>
</gene>
<organism evidence="1 2">
    <name type="scientific">Sphingopyxis macrogoltabida</name>
    <name type="common">Sphingomonas macrogoltabidus</name>
    <dbReference type="NCBI Taxonomy" id="33050"/>
    <lineage>
        <taxon>Bacteria</taxon>
        <taxon>Pseudomonadati</taxon>
        <taxon>Pseudomonadota</taxon>
        <taxon>Alphaproteobacteria</taxon>
        <taxon>Sphingomonadales</taxon>
        <taxon>Sphingomonadaceae</taxon>
        <taxon>Sphingopyxis</taxon>
    </lineage>
</organism>
<sequence>MPDKDPVLRWLDNAMLLCVASSAKNFTFLVGIFPREASRDIIAMMDLKHNLVAGAKAVGTYSTMQPDLLCTIGCPFLVPV</sequence>
<name>A0AAC9AX93_SPHMC</name>
<evidence type="ECO:0000313" key="2">
    <source>
        <dbReference type="Proteomes" id="UP000076088"/>
    </source>
</evidence>
<dbReference type="EMBL" id="CP013344">
    <property type="protein sequence ID" value="AMU91739.1"/>
    <property type="molecule type" value="Genomic_DNA"/>
</dbReference>
<proteinExistence type="predicted"/>
<keyword evidence="2" id="KW-1185">Reference proteome</keyword>
<accession>A0AAC9AX93</accession>